<sequence>MKKVGYILIVSILLSMILVGCKNNNSAEIDKVYKTIEDYFNSYYTIDDYKILDDSDKAYAKETDLIESVKQYSTEEFFNRLKEKRGSGATVDTAKLAKRNIKVGDIEYKIEKPKNIEELKDEITLYYTADFKFYNDDKEDILEKEGQIRLKKVSGEWKIDYEPGYILHYMFEKIK</sequence>
<dbReference type="RefSeq" id="WP_154484799.1">
    <property type="nucleotide sequence ID" value="NZ_JAJBNW010000076.1"/>
</dbReference>
<evidence type="ECO:0000313" key="1">
    <source>
        <dbReference type="EMBL" id="MCG4564068.1"/>
    </source>
</evidence>
<organism evidence="2 3">
    <name type="scientific">Anaerosalibacter bizertensis</name>
    <dbReference type="NCBI Taxonomy" id="932217"/>
    <lineage>
        <taxon>Bacteria</taxon>
        <taxon>Bacillati</taxon>
        <taxon>Bacillota</taxon>
        <taxon>Tissierellia</taxon>
        <taxon>Tissierellales</taxon>
        <taxon>Sporanaerobacteraceae</taxon>
        <taxon>Anaerosalibacter</taxon>
    </lineage>
</organism>
<dbReference type="EMBL" id="VULR01000017">
    <property type="protein sequence ID" value="MSS44125.1"/>
    <property type="molecule type" value="Genomic_DNA"/>
</dbReference>
<evidence type="ECO:0000313" key="2">
    <source>
        <dbReference type="EMBL" id="MSS44125.1"/>
    </source>
</evidence>
<name>A0A844FJU0_9FIRM</name>
<dbReference type="OrthoDB" id="1707251at2"/>
<evidence type="ECO:0008006" key="5">
    <source>
        <dbReference type="Google" id="ProtNLM"/>
    </source>
</evidence>
<protein>
    <recommendedName>
        <fullName evidence="5">Lipoprotein</fullName>
    </recommendedName>
</protein>
<dbReference type="AlphaFoldDB" id="A0A844FJU0"/>
<proteinExistence type="predicted"/>
<dbReference type="PROSITE" id="PS51257">
    <property type="entry name" value="PROKAR_LIPOPROTEIN"/>
    <property type="match status" value="1"/>
</dbReference>
<evidence type="ECO:0000313" key="4">
    <source>
        <dbReference type="Proteomes" id="UP001108123"/>
    </source>
</evidence>
<gene>
    <name evidence="2" type="ORF">FYJ27_10440</name>
    <name evidence="1" type="ORF">L0P62_01260</name>
</gene>
<dbReference type="Proteomes" id="UP000462760">
    <property type="component" value="Unassembled WGS sequence"/>
</dbReference>
<keyword evidence="4" id="KW-1185">Reference proteome</keyword>
<reference evidence="2 3" key="1">
    <citation type="submission" date="2019-08" db="EMBL/GenBank/DDBJ databases">
        <title>In-depth cultivation of the pig gut microbiome towards novel bacterial diversity and tailored functional studies.</title>
        <authorList>
            <person name="Wylensek D."/>
            <person name="Hitch T.C.A."/>
            <person name="Clavel T."/>
        </authorList>
    </citation>
    <scope>NUCLEOTIDE SEQUENCE [LARGE SCALE GENOMIC DNA]</scope>
    <source>
        <strain evidence="2 3">Med78-601-WT-4W-RMD-3</strain>
    </source>
</reference>
<dbReference type="EMBL" id="JAKNID010000002">
    <property type="protein sequence ID" value="MCG4564068.1"/>
    <property type="molecule type" value="Genomic_DNA"/>
</dbReference>
<reference evidence="1" key="2">
    <citation type="submission" date="2022-01" db="EMBL/GenBank/DDBJ databases">
        <title>Collection of gut derived symbiotic bacterial strains cultured from healthy donors.</title>
        <authorList>
            <person name="Lin H."/>
            <person name="Kohout C."/>
            <person name="Waligurski E."/>
            <person name="Pamer E.G."/>
        </authorList>
    </citation>
    <scope>NUCLEOTIDE SEQUENCE</scope>
    <source>
        <strain evidence="1">MSK.14.39</strain>
    </source>
</reference>
<accession>A0A844FJU0</accession>
<comment type="caution">
    <text evidence="2">The sequence shown here is derived from an EMBL/GenBank/DDBJ whole genome shotgun (WGS) entry which is preliminary data.</text>
</comment>
<evidence type="ECO:0000313" key="3">
    <source>
        <dbReference type="Proteomes" id="UP000462760"/>
    </source>
</evidence>
<dbReference type="Proteomes" id="UP001108123">
    <property type="component" value="Unassembled WGS sequence"/>
</dbReference>